<name>A0AAD2D0E1_EUPCR</name>
<gene>
    <name evidence="1" type="ORF">ECRASSUSDP1_LOCUS16864</name>
</gene>
<sequence>MIPQKPQLIVNYIDKKLNYSTSQRNICRTVFQELLRLLFITPTPKEEIVLEKNAIFTKDDISPRK</sequence>
<reference evidence="1" key="1">
    <citation type="submission" date="2023-07" db="EMBL/GenBank/DDBJ databases">
        <authorList>
            <consortium name="AG Swart"/>
            <person name="Singh M."/>
            <person name="Singh A."/>
            <person name="Seah K."/>
            <person name="Emmerich C."/>
        </authorList>
    </citation>
    <scope>NUCLEOTIDE SEQUENCE</scope>
    <source>
        <strain evidence="1">DP1</strain>
    </source>
</reference>
<comment type="caution">
    <text evidence="1">The sequence shown here is derived from an EMBL/GenBank/DDBJ whole genome shotgun (WGS) entry which is preliminary data.</text>
</comment>
<accession>A0AAD2D0E1</accession>
<evidence type="ECO:0000313" key="1">
    <source>
        <dbReference type="EMBL" id="CAI2375502.1"/>
    </source>
</evidence>
<proteinExistence type="predicted"/>
<dbReference type="AlphaFoldDB" id="A0AAD2D0E1"/>
<protein>
    <submittedName>
        <fullName evidence="1">Uncharacterized protein</fullName>
    </submittedName>
</protein>
<evidence type="ECO:0000313" key="2">
    <source>
        <dbReference type="Proteomes" id="UP001295684"/>
    </source>
</evidence>
<keyword evidence="2" id="KW-1185">Reference proteome</keyword>
<dbReference type="Proteomes" id="UP001295684">
    <property type="component" value="Unassembled WGS sequence"/>
</dbReference>
<dbReference type="EMBL" id="CAMPGE010016990">
    <property type="protein sequence ID" value="CAI2375502.1"/>
    <property type="molecule type" value="Genomic_DNA"/>
</dbReference>
<organism evidence="1 2">
    <name type="scientific">Euplotes crassus</name>
    <dbReference type="NCBI Taxonomy" id="5936"/>
    <lineage>
        <taxon>Eukaryota</taxon>
        <taxon>Sar</taxon>
        <taxon>Alveolata</taxon>
        <taxon>Ciliophora</taxon>
        <taxon>Intramacronucleata</taxon>
        <taxon>Spirotrichea</taxon>
        <taxon>Hypotrichia</taxon>
        <taxon>Euplotida</taxon>
        <taxon>Euplotidae</taxon>
        <taxon>Moneuplotes</taxon>
    </lineage>
</organism>